<sequence>MIYCPQCKKILEDTDLIAYFSGFDLNNQNDYELEIYKCIKCNNYRLKECPYCDEGFTLINIEEQYYLCEKRNEYLHFRIEKVS</sequence>
<evidence type="ECO:0000313" key="1">
    <source>
        <dbReference type="EMBL" id="KKN52057.1"/>
    </source>
</evidence>
<reference evidence="1" key="1">
    <citation type="journal article" date="2015" name="Nature">
        <title>Complex archaea that bridge the gap between prokaryotes and eukaryotes.</title>
        <authorList>
            <person name="Spang A."/>
            <person name="Saw J.H."/>
            <person name="Jorgensen S.L."/>
            <person name="Zaremba-Niedzwiedzka K."/>
            <person name="Martijn J."/>
            <person name="Lind A.E."/>
            <person name="van Eijk R."/>
            <person name="Schleper C."/>
            <person name="Guy L."/>
            <person name="Ettema T.J."/>
        </authorList>
    </citation>
    <scope>NUCLEOTIDE SEQUENCE</scope>
</reference>
<gene>
    <name evidence="1" type="ORF">LCGC14_0616370</name>
</gene>
<dbReference type="EMBL" id="LAZR01001036">
    <property type="protein sequence ID" value="KKN52057.1"/>
    <property type="molecule type" value="Genomic_DNA"/>
</dbReference>
<name>A0A0F9RQD5_9ZZZZ</name>
<protein>
    <submittedName>
        <fullName evidence="1">Uncharacterized protein</fullName>
    </submittedName>
</protein>
<accession>A0A0F9RQD5</accession>
<organism evidence="1">
    <name type="scientific">marine sediment metagenome</name>
    <dbReference type="NCBI Taxonomy" id="412755"/>
    <lineage>
        <taxon>unclassified sequences</taxon>
        <taxon>metagenomes</taxon>
        <taxon>ecological metagenomes</taxon>
    </lineage>
</organism>
<proteinExistence type="predicted"/>
<dbReference type="AlphaFoldDB" id="A0A0F9RQD5"/>
<comment type="caution">
    <text evidence="1">The sequence shown here is derived from an EMBL/GenBank/DDBJ whole genome shotgun (WGS) entry which is preliminary data.</text>
</comment>